<dbReference type="SUPFAM" id="SSF51445">
    <property type="entry name" value="(Trans)glycosidases"/>
    <property type="match status" value="1"/>
</dbReference>
<sequence>MAHALVRLCAASAALAVALTIAGPAGAAPAGALAAPGIAGPARASGSATAAPAPDRSLFDRQDLIYGSEIGSWETDGGRAIHDPTTRENVRAARIRVIRWGQWSRFDDVRQPLAEFDAVLAGIGELGAVPLIKLPPIRDGQCGDGPDDWSLDWLEEIIRAAGPRVSLYEFGNEPDHYCDWSSLDYLSWWVDVVPQLKRYARSLGFEIFVGGPALANSDARSLAFLRRYLALVGATYRATRDRDFVPDFVSSHTYLTAEENATPESMRARIDAWGTWYDDLRATIDSTLQGLRDRTGAPLGPQIPVADTEWNYTIDNADPRAEDPAYADFYVRAMFAMLRAHDVWLSCQFTIASHGGGALDLLRADGTAKPLYTAYQAVSTADPENPPRS</sequence>
<keyword evidence="1" id="KW-0732">Signal</keyword>
<dbReference type="AlphaFoldDB" id="A0A8J7GVL8"/>
<protein>
    <submittedName>
        <fullName evidence="2">Uncharacterized protein</fullName>
    </submittedName>
</protein>
<organism evidence="2 3">
    <name type="scientific">Longispora fulva</name>
    <dbReference type="NCBI Taxonomy" id="619741"/>
    <lineage>
        <taxon>Bacteria</taxon>
        <taxon>Bacillati</taxon>
        <taxon>Actinomycetota</taxon>
        <taxon>Actinomycetes</taxon>
        <taxon>Micromonosporales</taxon>
        <taxon>Micromonosporaceae</taxon>
        <taxon>Longispora</taxon>
    </lineage>
</organism>
<dbReference type="Gene3D" id="3.20.20.80">
    <property type="entry name" value="Glycosidases"/>
    <property type="match status" value="1"/>
</dbReference>
<feature type="signal peptide" evidence="1">
    <location>
        <begin position="1"/>
        <end position="27"/>
    </location>
</feature>
<evidence type="ECO:0000313" key="3">
    <source>
        <dbReference type="Proteomes" id="UP000622552"/>
    </source>
</evidence>
<name>A0A8J7GVL8_9ACTN</name>
<evidence type="ECO:0000256" key="1">
    <source>
        <dbReference type="SAM" id="SignalP"/>
    </source>
</evidence>
<gene>
    <name evidence="2" type="ORF">IW245_004495</name>
</gene>
<reference evidence="2" key="1">
    <citation type="submission" date="2020-11" db="EMBL/GenBank/DDBJ databases">
        <title>Sequencing the genomes of 1000 actinobacteria strains.</title>
        <authorList>
            <person name="Klenk H.-P."/>
        </authorList>
    </citation>
    <scope>NUCLEOTIDE SEQUENCE</scope>
    <source>
        <strain evidence="2">DSM 45356</strain>
    </source>
</reference>
<evidence type="ECO:0000313" key="2">
    <source>
        <dbReference type="EMBL" id="MBG6138301.1"/>
    </source>
</evidence>
<accession>A0A8J7GVL8</accession>
<dbReference type="RefSeq" id="WP_197005076.1">
    <property type="nucleotide sequence ID" value="NZ_BONS01000017.1"/>
</dbReference>
<feature type="chain" id="PRO_5035271655" evidence="1">
    <location>
        <begin position="28"/>
        <end position="389"/>
    </location>
</feature>
<keyword evidence="3" id="KW-1185">Reference proteome</keyword>
<dbReference type="Proteomes" id="UP000622552">
    <property type="component" value="Unassembled WGS sequence"/>
</dbReference>
<comment type="caution">
    <text evidence="2">The sequence shown here is derived from an EMBL/GenBank/DDBJ whole genome shotgun (WGS) entry which is preliminary data.</text>
</comment>
<dbReference type="EMBL" id="JADOUF010000001">
    <property type="protein sequence ID" value="MBG6138301.1"/>
    <property type="molecule type" value="Genomic_DNA"/>
</dbReference>
<dbReference type="InterPro" id="IPR017853">
    <property type="entry name" value="GH"/>
</dbReference>
<proteinExistence type="predicted"/>